<evidence type="ECO:0000256" key="1">
    <source>
        <dbReference type="SAM" id="Coils"/>
    </source>
</evidence>
<proteinExistence type="predicted"/>
<dbReference type="RefSeq" id="WP_025802624.1">
    <property type="nucleotide sequence ID" value="NZ_CP053842.1"/>
</dbReference>
<evidence type="ECO:0000256" key="2">
    <source>
        <dbReference type="SAM" id="Phobius"/>
    </source>
</evidence>
<reference evidence="3 4" key="1">
    <citation type="submission" date="2020-10" db="EMBL/GenBank/DDBJ databases">
        <title>Campylobacter and Helicobacter PacBio genomes.</title>
        <authorList>
            <person name="Lane C."/>
        </authorList>
    </citation>
    <scope>NUCLEOTIDE SEQUENCE [LARGE SCALE GENOMIC DNA]</scope>
    <source>
        <strain evidence="3 4">2016D-0077</strain>
    </source>
</reference>
<dbReference type="Proteomes" id="UP000594749">
    <property type="component" value="Chromosome"/>
</dbReference>
<feature type="coiled-coil region" evidence="1">
    <location>
        <begin position="5"/>
        <end position="44"/>
    </location>
</feature>
<keyword evidence="2" id="KW-1133">Transmembrane helix</keyword>
<feature type="transmembrane region" description="Helical" evidence="2">
    <location>
        <begin position="159"/>
        <end position="180"/>
    </location>
</feature>
<keyword evidence="2" id="KW-0812">Transmembrane</keyword>
<evidence type="ECO:0000313" key="4">
    <source>
        <dbReference type="Proteomes" id="UP000594749"/>
    </source>
</evidence>
<gene>
    <name evidence="3" type="ORF">IMC76_02445</name>
</gene>
<feature type="transmembrane region" description="Helical" evidence="2">
    <location>
        <begin position="87"/>
        <end position="110"/>
    </location>
</feature>
<dbReference type="EMBL" id="CP063078">
    <property type="protein sequence ID" value="QOQ87691.1"/>
    <property type="molecule type" value="Genomic_DNA"/>
</dbReference>
<evidence type="ECO:0000313" key="3">
    <source>
        <dbReference type="EMBL" id="QOQ87691.1"/>
    </source>
</evidence>
<keyword evidence="4" id="KW-1185">Reference proteome</keyword>
<keyword evidence="2" id="KW-0472">Membrane</keyword>
<feature type="transmembrane region" description="Helical" evidence="2">
    <location>
        <begin position="55"/>
        <end position="75"/>
    </location>
</feature>
<organism evidence="3 4">
    <name type="scientific">Campylobacter corcagiensis</name>
    <dbReference type="NCBI Taxonomy" id="1448857"/>
    <lineage>
        <taxon>Bacteria</taxon>
        <taxon>Pseudomonadati</taxon>
        <taxon>Campylobacterota</taxon>
        <taxon>Epsilonproteobacteria</taxon>
        <taxon>Campylobacterales</taxon>
        <taxon>Campylobacteraceae</taxon>
        <taxon>Campylobacter</taxon>
    </lineage>
</organism>
<keyword evidence="1" id="KW-0175">Coiled coil</keyword>
<dbReference type="OrthoDB" id="5363604at2"/>
<protein>
    <submittedName>
        <fullName evidence="3">Uncharacterized protein</fullName>
    </submittedName>
</protein>
<accession>A0A7M1LH91</accession>
<name>A0A7M1LH91_9BACT</name>
<dbReference type="AlphaFoldDB" id="A0A7M1LH91"/>
<sequence>MKAIREEIKEELKDTSRKIDKNINKAKDEVNNSANNALKKAEDAFYKAQESTKDYVTILGIFAAIVVTFTGAFSINKDLFANISNISSIKILLFVLTNGCLTFNILVCLYNFILKINIKKDQELLKTNKINFYLVIAIMANLMVLLVDEDYINTDSLNFIVYTIVLVVILFLIYSLYSLFKNIKQILVKLYLKFIS</sequence>
<feature type="transmembrane region" description="Helical" evidence="2">
    <location>
        <begin position="130"/>
        <end position="147"/>
    </location>
</feature>